<evidence type="ECO:0000313" key="6">
    <source>
        <dbReference type="Proteomes" id="UP000199701"/>
    </source>
</evidence>
<keyword evidence="1" id="KW-0805">Transcription regulation</keyword>
<evidence type="ECO:0000259" key="4">
    <source>
        <dbReference type="PROSITE" id="PS01124"/>
    </source>
</evidence>
<dbReference type="Gene3D" id="1.10.10.60">
    <property type="entry name" value="Homeodomain-like"/>
    <property type="match status" value="2"/>
</dbReference>
<dbReference type="InterPro" id="IPR009057">
    <property type="entry name" value="Homeodomain-like_sf"/>
</dbReference>
<dbReference type="Proteomes" id="UP000199701">
    <property type="component" value="Unassembled WGS sequence"/>
</dbReference>
<evidence type="ECO:0000256" key="1">
    <source>
        <dbReference type="ARBA" id="ARBA00023015"/>
    </source>
</evidence>
<keyword evidence="2" id="KW-0238">DNA-binding</keyword>
<dbReference type="AlphaFoldDB" id="A0A1I0NDJ3"/>
<dbReference type="PANTHER" id="PTHR43280">
    <property type="entry name" value="ARAC-FAMILY TRANSCRIPTIONAL REGULATOR"/>
    <property type="match status" value="1"/>
</dbReference>
<evidence type="ECO:0000256" key="3">
    <source>
        <dbReference type="ARBA" id="ARBA00023163"/>
    </source>
</evidence>
<evidence type="ECO:0000313" key="5">
    <source>
        <dbReference type="EMBL" id="SEV99352.1"/>
    </source>
</evidence>
<dbReference type="PANTHER" id="PTHR43280:SF2">
    <property type="entry name" value="HTH-TYPE TRANSCRIPTIONAL REGULATOR EXSA"/>
    <property type="match status" value="1"/>
</dbReference>
<dbReference type="InterPro" id="IPR018060">
    <property type="entry name" value="HTH_AraC"/>
</dbReference>
<evidence type="ECO:0000256" key="2">
    <source>
        <dbReference type="ARBA" id="ARBA00023125"/>
    </source>
</evidence>
<keyword evidence="6" id="KW-1185">Reference proteome</keyword>
<feature type="domain" description="HTH araC/xylS-type" evidence="4">
    <location>
        <begin position="301"/>
        <end position="399"/>
    </location>
</feature>
<dbReference type="Pfam" id="PF12833">
    <property type="entry name" value="HTH_18"/>
    <property type="match status" value="1"/>
</dbReference>
<proteinExistence type="predicted"/>
<dbReference type="PRINTS" id="PR00032">
    <property type="entry name" value="HTHARAC"/>
</dbReference>
<dbReference type="GO" id="GO:0043565">
    <property type="term" value="F:sequence-specific DNA binding"/>
    <property type="evidence" value="ECO:0007669"/>
    <property type="project" value="InterPro"/>
</dbReference>
<dbReference type="OrthoDB" id="1650670at2"/>
<dbReference type="SMART" id="SM00342">
    <property type="entry name" value="HTH_ARAC"/>
    <property type="match status" value="1"/>
</dbReference>
<protein>
    <submittedName>
        <fullName evidence="5">Helix-turn-helix domain-containing protein</fullName>
    </submittedName>
</protein>
<keyword evidence="3" id="KW-0804">Transcription</keyword>
<reference evidence="5 6" key="1">
    <citation type="submission" date="2016-10" db="EMBL/GenBank/DDBJ databases">
        <authorList>
            <person name="de Groot N.N."/>
        </authorList>
    </citation>
    <scope>NUCLEOTIDE SEQUENCE [LARGE SCALE GENOMIC DNA]</scope>
    <source>
        <strain evidence="5 6">DSM 9179</strain>
    </source>
</reference>
<dbReference type="EMBL" id="FOJI01000003">
    <property type="protein sequence ID" value="SEV99352.1"/>
    <property type="molecule type" value="Genomic_DNA"/>
</dbReference>
<sequence>MDSKTQSFIENILFDTLFIDFHYFQAPFTDISTSDRYLRKGLFHADELYSNLLDIFSMAENNYFYIVRDKYMLQYIIFRPFKDNNDIISIGPYTSQPINENFFIGISKLNHLDFTAIESLKGFMHRLPFFINNINLIVIINDIITYINPNAGSYELQYINLSSEPESEDYIPINDFELFVDSVKKRYEIESEMLGCISESNHEEALIAYKRMSNINFEQRHKDVFHERKALLYTANTLFRKAAEKSKVHPLYLHQMSSKFAKLIEQVIDLSGVEALTEKMIRDYCLMVKNKSRIQYSPIIRNAINYIELNLNSSLSLSILANELHVSSPYLSSLFKHERGITITDFINKERIHTSLKLLSTTNEQIQDIAFFVGIHDINYFTKIFKKEIGVTPRDYRKKFHT</sequence>
<organism evidence="5 6">
    <name type="scientific">[Clostridium] fimetarium</name>
    <dbReference type="NCBI Taxonomy" id="99656"/>
    <lineage>
        <taxon>Bacteria</taxon>
        <taxon>Bacillati</taxon>
        <taxon>Bacillota</taxon>
        <taxon>Clostridia</taxon>
        <taxon>Lachnospirales</taxon>
        <taxon>Lachnospiraceae</taxon>
    </lineage>
</organism>
<dbReference type="InterPro" id="IPR020449">
    <property type="entry name" value="Tscrpt_reg_AraC-type_HTH"/>
</dbReference>
<dbReference type="GO" id="GO:0003700">
    <property type="term" value="F:DNA-binding transcription factor activity"/>
    <property type="evidence" value="ECO:0007669"/>
    <property type="project" value="InterPro"/>
</dbReference>
<accession>A0A1I0NDJ3</accession>
<dbReference type="PROSITE" id="PS01124">
    <property type="entry name" value="HTH_ARAC_FAMILY_2"/>
    <property type="match status" value="1"/>
</dbReference>
<dbReference type="RefSeq" id="WP_092451063.1">
    <property type="nucleotide sequence ID" value="NZ_FOJI01000003.1"/>
</dbReference>
<name>A0A1I0NDJ3_9FIRM</name>
<dbReference type="SUPFAM" id="SSF46689">
    <property type="entry name" value="Homeodomain-like"/>
    <property type="match status" value="2"/>
</dbReference>
<gene>
    <name evidence="5" type="ORF">SAMN05421659_10322</name>
</gene>
<dbReference type="STRING" id="99656.SAMN05421659_10322"/>